<dbReference type="InterPro" id="IPR000623">
    <property type="entry name" value="Shikimate_kinase/TSH1"/>
</dbReference>
<dbReference type="InterPro" id="IPR023000">
    <property type="entry name" value="Shikimate_kinase_CS"/>
</dbReference>
<comment type="catalytic activity">
    <reaction evidence="10">
        <text>shikimate + ATP = 3-phosphoshikimate + ADP + H(+)</text>
        <dbReference type="Rhea" id="RHEA:13121"/>
        <dbReference type="ChEBI" id="CHEBI:15378"/>
        <dbReference type="ChEBI" id="CHEBI:30616"/>
        <dbReference type="ChEBI" id="CHEBI:36208"/>
        <dbReference type="ChEBI" id="CHEBI:145989"/>
        <dbReference type="ChEBI" id="CHEBI:456216"/>
        <dbReference type="EC" id="2.7.1.71"/>
    </reaction>
</comment>
<evidence type="ECO:0000256" key="9">
    <source>
        <dbReference type="ARBA" id="ARBA00023141"/>
    </source>
</evidence>
<evidence type="ECO:0000256" key="4">
    <source>
        <dbReference type="ARBA" id="ARBA00022605"/>
    </source>
</evidence>
<evidence type="ECO:0000256" key="6">
    <source>
        <dbReference type="ARBA" id="ARBA00022741"/>
    </source>
</evidence>
<proteinExistence type="inferred from homology"/>
<dbReference type="GO" id="GO:0009423">
    <property type="term" value="P:chorismate biosynthetic process"/>
    <property type="evidence" value="ECO:0007669"/>
    <property type="project" value="UniProtKB-UniPathway"/>
</dbReference>
<dbReference type="PRINTS" id="PR01100">
    <property type="entry name" value="SHIKIMTKNASE"/>
</dbReference>
<keyword evidence="6" id="KW-0547">Nucleotide-binding</keyword>
<protein>
    <recommendedName>
        <fullName evidence="3">shikimate kinase</fullName>
        <ecNumber evidence="3">2.7.1.71</ecNumber>
    </recommendedName>
</protein>
<evidence type="ECO:0000256" key="5">
    <source>
        <dbReference type="ARBA" id="ARBA00022679"/>
    </source>
</evidence>
<dbReference type="CDD" id="cd00464">
    <property type="entry name" value="SK"/>
    <property type="match status" value="1"/>
</dbReference>
<evidence type="ECO:0000256" key="2">
    <source>
        <dbReference type="ARBA" id="ARBA00006997"/>
    </source>
</evidence>
<evidence type="ECO:0000256" key="7">
    <source>
        <dbReference type="ARBA" id="ARBA00022777"/>
    </source>
</evidence>
<dbReference type="InterPro" id="IPR027417">
    <property type="entry name" value="P-loop_NTPase"/>
</dbReference>
<name>A0A6J6TDD6_9ZZZZ</name>
<dbReference type="GO" id="GO:0008652">
    <property type="term" value="P:amino acid biosynthetic process"/>
    <property type="evidence" value="ECO:0007669"/>
    <property type="project" value="UniProtKB-KW"/>
</dbReference>
<dbReference type="AlphaFoldDB" id="A0A6J6TDD6"/>
<organism evidence="11">
    <name type="scientific">freshwater metagenome</name>
    <dbReference type="NCBI Taxonomy" id="449393"/>
    <lineage>
        <taxon>unclassified sequences</taxon>
        <taxon>metagenomes</taxon>
        <taxon>ecological metagenomes</taxon>
    </lineage>
</organism>
<dbReference type="EMBL" id="CAEZZG010000001">
    <property type="protein sequence ID" value="CAB4745200.1"/>
    <property type="molecule type" value="Genomic_DNA"/>
</dbReference>
<dbReference type="InterPro" id="IPR031322">
    <property type="entry name" value="Shikimate/glucono_kinase"/>
</dbReference>
<dbReference type="EC" id="2.7.1.71" evidence="3"/>
<keyword evidence="8" id="KW-0067">ATP-binding</keyword>
<dbReference type="PANTHER" id="PTHR21087:SF16">
    <property type="entry name" value="SHIKIMATE KINASE 1, CHLOROPLASTIC"/>
    <property type="match status" value="1"/>
</dbReference>
<gene>
    <name evidence="11" type="ORF">UFOPK2844_00073</name>
</gene>
<keyword evidence="9" id="KW-0057">Aromatic amino acid biosynthesis</keyword>
<dbReference type="GO" id="GO:0005524">
    <property type="term" value="F:ATP binding"/>
    <property type="evidence" value="ECO:0007669"/>
    <property type="project" value="UniProtKB-KW"/>
</dbReference>
<reference evidence="11" key="1">
    <citation type="submission" date="2020-05" db="EMBL/GenBank/DDBJ databases">
        <authorList>
            <person name="Chiriac C."/>
            <person name="Salcher M."/>
            <person name="Ghai R."/>
            <person name="Kavagutti S V."/>
        </authorList>
    </citation>
    <scope>NUCLEOTIDE SEQUENCE</scope>
</reference>
<evidence type="ECO:0000256" key="10">
    <source>
        <dbReference type="ARBA" id="ARBA00048567"/>
    </source>
</evidence>
<keyword evidence="4" id="KW-0028">Amino-acid biosynthesis</keyword>
<evidence type="ECO:0000313" key="11">
    <source>
        <dbReference type="EMBL" id="CAB4745200.1"/>
    </source>
</evidence>
<dbReference type="GO" id="GO:0009073">
    <property type="term" value="P:aromatic amino acid family biosynthetic process"/>
    <property type="evidence" value="ECO:0007669"/>
    <property type="project" value="UniProtKB-KW"/>
</dbReference>
<dbReference type="GO" id="GO:0004765">
    <property type="term" value="F:shikimate kinase activity"/>
    <property type="evidence" value="ECO:0007669"/>
    <property type="project" value="UniProtKB-EC"/>
</dbReference>
<keyword evidence="5" id="KW-0808">Transferase</keyword>
<dbReference type="PROSITE" id="PS01128">
    <property type="entry name" value="SHIKIMATE_KINASE"/>
    <property type="match status" value="1"/>
</dbReference>
<dbReference type="PANTHER" id="PTHR21087">
    <property type="entry name" value="SHIKIMATE KINASE"/>
    <property type="match status" value="1"/>
</dbReference>
<dbReference type="SUPFAM" id="SSF52540">
    <property type="entry name" value="P-loop containing nucleoside triphosphate hydrolases"/>
    <property type="match status" value="1"/>
</dbReference>
<dbReference type="Pfam" id="PF01202">
    <property type="entry name" value="SKI"/>
    <property type="match status" value="1"/>
</dbReference>
<sequence length="170" mass="18470">MPKAVLIGPPGAGKSSVGRQLAKLLQCEILDTDLEIEKRCGKKISEIFTEDGEPVFRAMEKEVVIEALTQASGVVALGGGSVLDSDVSELLKKSGLPVAYLQVSISQAAPRVGFNKERPLLTINPRQQWMALMEVRRPIYESLSTMQIATDNRKPIEVAQEIISALGIKI</sequence>
<comment type="similarity">
    <text evidence="2">Belongs to the shikimate kinase family.</text>
</comment>
<evidence type="ECO:0000256" key="3">
    <source>
        <dbReference type="ARBA" id="ARBA00012154"/>
    </source>
</evidence>
<dbReference type="UniPathway" id="UPA00053">
    <property type="reaction ID" value="UER00088"/>
</dbReference>
<dbReference type="GO" id="GO:0005829">
    <property type="term" value="C:cytosol"/>
    <property type="evidence" value="ECO:0007669"/>
    <property type="project" value="TreeGrafter"/>
</dbReference>
<evidence type="ECO:0000256" key="8">
    <source>
        <dbReference type="ARBA" id="ARBA00022840"/>
    </source>
</evidence>
<keyword evidence="7" id="KW-0418">Kinase</keyword>
<dbReference type="Gene3D" id="3.40.50.300">
    <property type="entry name" value="P-loop containing nucleotide triphosphate hydrolases"/>
    <property type="match status" value="1"/>
</dbReference>
<evidence type="ECO:0000256" key="1">
    <source>
        <dbReference type="ARBA" id="ARBA00004842"/>
    </source>
</evidence>
<comment type="pathway">
    <text evidence="1">Metabolic intermediate biosynthesis; chorismate biosynthesis; chorismate from D-erythrose 4-phosphate and phosphoenolpyruvate: step 5/7.</text>
</comment>
<accession>A0A6J6TDD6</accession>
<dbReference type="HAMAP" id="MF_00109">
    <property type="entry name" value="Shikimate_kinase"/>
    <property type="match status" value="1"/>
</dbReference>